<dbReference type="AlphaFoldDB" id="A0A0F9ULV7"/>
<evidence type="ECO:0000313" key="1">
    <source>
        <dbReference type="EMBL" id="KKN62196.1"/>
    </source>
</evidence>
<protein>
    <recommendedName>
        <fullName evidence="2">LamG-like jellyroll fold domain-containing protein</fullName>
    </recommendedName>
</protein>
<dbReference type="EMBL" id="LAZR01000633">
    <property type="protein sequence ID" value="KKN62196.1"/>
    <property type="molecule type" value="Genomic_DNA"/>
</dbReference>
<proteinExistence type="predicted"/>
<organism evidence="1">
    <name type="scientific">marine sediment metagenome</name>
    <dbReference type="NCBI Taxonomy" id="412755"/>
    <lineage>
        <taxon>unclassified sequences</taxon>
        <taxon>metagenomes</taxon>
        <taxon>ecological metagenomes</taxon>
    </lineage>
</organism>
<accession>A0A0F9ULV7</accession>
<comment type="caution">
    <text evidence="1">The sequence shown here is derived from an EMBL/GenBank/DDBJ whole genome shotgun (WGS) entry which is preliminary data.</text>
</comment>
<dbReference type="Gene3D" id="2.60.120.200">
    <property type="match status" value="1"/>
</dbReference>
<gene>
    <name evidence="1" type="ORF">LCGC14_0514750</name>
</gene>
<name>A0A0F9ULV7_9ZZZZ</name>
<dbReference type="Pfam" id="PF13385">
    <property type="entry name" value="Laminin_G_3"/>
    <property type="match status" value="1"/>
</dbReference>
<sequence length="269" mass="29238">MPKAVVTDGYTVDEYIPSYLRDFFYKSSYPDYTYTTTDGRGPYDFSTNGLVFYAPLFALKDSPFKSVDAYEHTCTPVVGALWQPDGRAFDGNDSIDTTPVLTNALASLTIGTIGVWVKVPDATPAPAEAIITFGDTDGNEYLRLLITTAGKFGCNTAIAGVASWSLDTNNAVFSDNVWAYAELIHDGISASARINGVAVDQTLTDHNGLTAWFSDLTGLDNSFIGKSSFDNNANRSHLTGTIGEVIIHNRALPTAEGLHNYNITAWRYR</sequence>
<dbReference type="SUPFAM" id="SSF49899">
    <property type="entry name" value="Concanavalin A-like lectins/glucanases"/>
    <property type="match status" value="1"/>
</dbReference>
<evidence type="ECO:0008006" key="2">
    <source>
        <dbReference type="Google" id="ProtNLM"/>
    </source>
</evidence>
<dbReference type="InterPro" id="IPR013320">
    <property type="entry name" value="ConA-like_dom_sf"/>
</dbReference>
<reference evidence="1" key="1">
    <citation type="journal article" date="2015" name="Nature">
        <title>Complex archaea that bridge the gap between prokaryotes and eukaryotes.</title>
        <authorList>
            <person name="Spang A."/>
            <person name="Saw J.H."/>
            <person name="Jorgensen S.L."/>
            <person name="Zaremba-Niedzwiedzka K."/>
            <person name="Martijn J."/>
            <person name="Lind A.E."/>
            <person name="van Eijk R."/>
            <person name="Schleper C."/>
            <person name="Guy L."/>
            <person name="Ettema T.J."/>
        </authorList>
    </citation>
    <scope>NUCLEOTIDE SEQUENCE</scope>
</reference>